<organismHost>
    <name type="scientific">Paramecium bursaria</name>
    <dbReference type="NCBI Taxonomy" id="74790"/>
</organismHost>
<reference evidence="1 2" key="1">
    <citation type="journal article" date="2007" name="Virology">
        <title>Sequence and annotation of the 314-kb MT325 and the 321-kb FR483 viruses that infect Chlorella Pbi.</title>
        <authorList>
            <person name="Fitzgerald L.A."/>
            <person name="Graves M.V."/>
            <person name="Li X."/>
            <person name="Feldblyum T."/>
            <person name="Hartigan J."/>
            <person name="Van Etten J.L."/>
        </authorList>
    </citation>
    <scope>NUCLEOTIDE SEQUENCE [LARGE SCALE GENOMIC DNA]</scope>
    <source>
        <strain evidence="1 2">FR483</strain>
    </source>
</reference>
<dbReference type="Proteomes" id="UP000204095">
    <property type="component" value="Segment"/>
</dbReference>
<dbReference type="RefSeq" id="YP_001426464.1">
    <property type="nucleotide sequence ID" value="NC_008603.1"/>
</dbReference>
<dbReference type="EMBL" id="DQ890022">
    <property type="protein sequence ID" value="ABT16117.1"/>
    <property type="molecule type" value="Genomic_DNA"/>
</dbReference>
<name>A7J8I6_PBCVF</name>
<organism evidence="1 2">
    <name type="scientific">Paramecium bursaria Chlorella virus FR483</name>
    <name type="common">PBCV-FR483</name>
    <dbReference type="NCBI Taxonomy" id="399781"/>
    <lineage>
        <taxon>Viruses</taxon>
        <taxon>Varidnaviria</taxon>
        <taxon>Bamfordvirae</taxon>
        <taxon>Nucleocytoviricota</taxon>
        <taxon>Megaviricetes</taxon>
        <taxon>Algavirales</taxon>
        <taxon>Phycodnaviridae</taxon>
        <taxon>Chlorovirus</taxon>
        <taxon>Chlorovirus conductrix</taxon>
        <taxon>Paramecium bursaria Chlorella virus A1</taxon>
    </lineage>
</organism>
<evidence type="ECO:0000313" key="2">
    <source>
        <dbReference type="Proteomes" id="UP000204095"/>
    </source>
</evidence>
<accession>A7J8I6</accession>
<evidence type="ECO:0000313" key="1">
    <source>
        <dbReference type="EMBL" id="ABT16117.1"/>
    </source>
</evidence>
<dbReference type="KEGG" id="vg:5469655"/>
<gene>
    <name evidence="1" type="primary">n832R</name>
    <name evidence="1" type="ORF">FR483_n832R</name>
</gene>
<sequence length="100" mass="11638">MCWVPMLKRRATVVILRTNVCTMFQKHPHDIWTPTPRCHMQWCAPIIASRIHVNFMFKQHTGNVTSSRMMQWGIAVTIFCAYVRTVSSQQASDTFVTRPI</sequence>
<dbReference type="GeneID" id="5469655"/>
<protein>
    <submittedName>
        <fullName evidence="1">Uncharacterized protein n832R</fullName>
    </submittedName>
</protein>
<proteinExistence type="predicted"/>